<dbReference type="GeneID" id="28855992"/>
<evidence type="ECO:0000313" key="2">
    <source>
        <dbReference type="Proteomes" id="UP000078397"/>
    </source>
</evidence>
<keyword evidence="2" id="KW-1185">Reference proteome</keyword>
<dbReference type="KEGG" id="pchm:VFPPC_14229"/>
<organism evidence="1 2">
    <name type="scientific">Pochonia chlamydosporia 170</name>
    <dbReference type="NCBI Taxonomy" id="1380566"/>
    <lineage>
        <taxon>Eukaryota</taxon>
        <taxon>Fungi</taxon>
        <taxon>Dikarya</taxon>
        <taxon>Ascomycota</taxon>
        <taxon>Pezizomycotina</taxon>
        <taxon>Sordariomycetes</taxon>
        <taxon>Hypocreomycetidae</taxon>
        <taxon>Hypocreales</taxon>
        <taxon>Clavicipitaceae</taxon>
        <taxon>Pochonia</taxon>
    </lineage>
</organism>
<accession>A0A179F9A3</accession>
<evidence type="ECO:0000313" key="1">
    <source>
        <dbReference type="EMBL" id="OAQ61861.1"/>
    </source>
</evidence>
<dbReference type="Proteomes" id="UP000078397">
    <property type="component" value="Unassembled WGS sequence"/>
</dbReference>
<dbReference type="RefSeq" id="XP_018139565.1">
    <property type="nucleotide sequence ID" value="XM_018291998.1"/>
</dbReference>
<sequence>MMISCCGQRPKKTGTERSLSEPDEVVYPFHVLDRPTLDEELVTWVLSFNDVLSAISLHQSLCTLLEIGDWRKLGARLRVTDDGSLEAYAPIGFSSRMPACTLFHAKWFNTPIESDPVGKHFVLPNRRAFTQKYPADYREHFLPPGVPSTVQDLVDGKYSQLVLRILSFQDATILTVSWPRNTMDTAGFKALLQNWSLCMAGRGHEVADVYGAQEDILEKLIINAQEKQKLDEFRMNKNLTALSQGILPNWWRRRSHNPLQSRMVYIPKEIYDDFMTEIREDIADILEDDDQRPVTTAADIILAWMTKLQATADIKQRGVLSTSMVNLRCRISTLRDPSGEYLQTLTLPAYSYISPDEATDTIGAMSLQHKHIMHDQTSEHQMLALAKHVIDKKKRGKNPLPIYYNSSLPRLEFNNFSPLHLFSAADFSPAVISEGEFAHPRFNPPGTMTTAYYLMDATSPNENVCAVLGRDIGGNFWMTCQLEPEVWVKVEEALYDLQKTVNSPTSGHSMRFYDYSSRRVSIRSTF</sequence>
<gene>
    <name evidence="1" type="ORF">VFPPC_14229</name>
</gene>
<proteinExistence type="predicted"/>
<dbReference type="OrthoDB" id="21502at2759"/>
<protein>
    <recommendedName>
        <fullName evidence="3">BCL5p</fullName>
    </recommendedName>
</protein>
<comment type="caution">
    <text evidence="1">The sequence shown here is derived from an EMBL/GenBank/DDBJ whole genome shotgun (WGS) entry which is preliminary data.</text>
</comment>
<dbReference type="AlphaFoldDB" id="A0A179F9A3"/>
<dbReference type="EMBL" id="LSBJ02000007">
    <property type="protein sequence ID" value="OAQ61861.1"/>
    <property type="molecule type" value="Genomic_DNA"/>
</dbReference>
<reference evidence="1 2" key="1">
    <citation type="journal article" date="2016" name="PLoS Pathog.">
        <title>Biosynthesis of antibiotic leucinostatins in bio-control fungus Purpureocillium lilacinum and their inhibition on phytophthora revealed by genome mining.</title>
        <authorList>
            <person name="Wang G."/>
            <person name="Liu Z."/>
            <person name="Lin R."/>
            <person name="Li E."/>
            <person name="Mao Z."/>
            <person name="Ling J."/>
            <person name="Yang Y."/>
            <person name="Yin W.B."/>
            <person name="Xie B."/>
        </authorList>
    </citation>
    <scope>NUCLEOTIDE SEQUENCE [LARGE SCALE GENOMIC DNA]</scope>
    <source>
        <strain evidence="1">170</strain>
    </source>
</reference>
<dbReference type="STRING" id="1380566.A0A179F9A3"/>
<evidence type="ECO:0008006" key="3">
    <source>
        <dbReference type="Google" id="ProtNLM"/>
    </source>
</evidence>
<name>A0A179F9A3_METCM</name>